<dbReference type="InterPro" id="IPR004252">
    <property type="entry name" value="Probable_transposase_24"/>
</dbReference>
<dbReference type="PANTHER" id="PTHR33144">
    <property type="entry name" value="OS10G0409366 PROTEIN-RELATED"/>
    <property type="match status" value="1"/>
</dbReference>
<feature type="region of interest" description="Disordered" evidence="1">
    <location>
        <begin position="50"/>
        <end position="78"/>
    </location>
</feature>
<accession>A0A1S4AW50</accession>
<gene>
    <name evidence="2" type="primary">LOC107801925</name>
</gene>
<reference evidence="2" key="1">
    <citation type="submission" date="2025-08" db="UniProtKB">
        <authorList>
            <consortium name="RefSeq"/>
        </authorList>
    </citation>
    <scope>IDENTIFICATION</scope>
</reference>
<dbReference type="PANTHER" id="PTHR33144:SF16">
    <property type="entry name" value="OS02G0129000 PROTEIN"/>
    <property type="match status" value="1"/>
</dbReference>
<dbReference type="RefSeq" id="XP_016480830.1">
    <property type="nucleotide sequence ID" value="XM_016625344.1"/>
</dbReference>
<protein>
    <submittedName>
        <fullName evidence="2">Uncharacterized protein</fullName>
    </submittedName>
</protein>
<dbReference type="OMA" id="CAAYERD"/>
<evidence type="ECO:0000313" key="2">
    <source>
        <dbReference type="RefSeq" id="XP_016480830.1"/>
    </source>
</evidence>
<dbReference type="AlphaFoldDB" id="A0A1S4AW50"/>
<dbReference type="PaxDb" id="4097-A0A1S4AW50"/>
<proteinExistence type="predicted"/>
<organism evidence="2">
    <name type="scientific">Nicotiana tabacum</name>
    <name type="common">Common tobacco</name>
    <dbReference type="NCBI Taxonomy" id="4097"/>
    <lineage>
        <taxon>Eukaryota</taxon>
        <taxon>Viridiplantae</taxon>
        <taxon>Streptophyta</taxon>
        <taxon>Embryophyta</taxon>
        <taxon>Tracheophyta</taxon>
        <taxon>Spermatophyta</taxon>
        <taxon>Magnoliopsida</taxon>
        <taxon>eudicotyledons</taxon>
        <taxon>Gunneridae</taxon>
        <taxon>Pentapetalae</taxon>
        <taxon>asterids</taxon>
        <taxon>lamiids</taxon>
        <taxon>Solanales</taxon>
        <taxon>Solanaceae</taxon>
        <taxon>Nicotianoideae</taxon>
        <taxon>Nicotianeae</taxon>
        <taxon>Nicotiana</taxon>
    </lineage>
</organism>
<name>A0A1S4AW50_TOBAC</name>
<feature type="non-terminal residue" evidence="2">
    <location>
        <position position="337"/>
    </location>
</feature>
<evidence type="ECO:0000256" key="1">
    <source>
        <dbReference type="SAM" id="MobiDB-lite"/>
    </source>
</evidence>
<dbReference type="OrthoDB" id="1434265at2759"/>
<dbReference type="KEGG" id="nta:107801925"/>
<sequence>MNQAAALKKKVSNPNKVQSPMKNIGFDFQYRSSAELAKKFRIKREKLANDHKDKAMKEQAPLGVKRKSHMPATSEGQRRQMLKKYPMNEHEIELENFVAQAEVGDDEFVRDEDVNIDCAAYERDEVTFDKGQTVGPTDKRVSDLTNFIGTIARNPRFITLMHTSWHAVSKDIKQRMWEYVNSKFLIPAEGEKWIMAGLRDARRRHKRNIKKKHFNKNAIVEDMLQNRQNEIPEIQFRQLLEYWKDSNIQAMCQLNSENRKKQKWRHRMGPINFARIRVALRASKENNEEPSKSEIFIATSTKKGKEVQTDTQIAIISNANRQSYGETTDDAFRAVAD</sequence>
<dbReference type="Pfam" id="PF03004">
    <property type="entry name" value="Transposase_24"/>
    <property type="match status" value="1"/>
</dbReference>